<sequence>MTQDSLFLRDKDRQKLLDLLDQYIPSVDAWAYGSRVNGEAHDASDLDLVLRSADLSPIPIEQLVDFLDALRESTIPIIVEARDWARLPTSFHQQIMKKYVVLKKG</sequence>
<dbReference type="Pfam" id="PF18765">
    <property type="entry name" value="Polbeta"/>
    <property type="match status" value="1"/>
</dbReference>
<name>A0A2W4R485_9GAMM</name>
<dbReference type="Proteomes" id="UP000249396">
    <property type="component" value="Unassembled WGS sequence"/>
</dbReference>
<feature type="domain" description="Polymerase beta nucleotidyltransferase" evidence="1">
    <location>
        <begin position="15"/>
        <end position="102"/>
    </location>
</feature>
<evidence type="ECO:0000313" key="3">
    <source>
        <dbReference type="Proteomes" id="UP000249396"/>
    </source>
</evidence>
<dbReference type="SUPFAM" id="SSF81301">
    <property type="entry name" value="Nucleotidyltransferase"/>
    <property type="match status" value="1"/>
</dbReference>
<organism evidence="2 3">
    <name type="scientific">Candidatus Methylumidiphilus alinenensis</name>
    <dbReference type="NCBI Taxonomy" id="2202197"/>
    <lineage>
        <taxon>Bacteria</taxon>
        <taxon>Pseudomonadati</taxon>
        <taxon>Pseudomonadota</taxon>
        <taxon>Gammaproteobacteria</taxon>
        <taxon>Methylococcales</taxon>
        <taxon>Candidatus Methylumidiphilus</taxon>
    </lineage>
</organism>
<dbReference type="AlphaFoldDB" id="A0A2W4R485"/>
<dbReference type="EMBL" id="QJPH01000345">
    <property type="protein sequence ID" value="PZN77069.1"/>
    <property type="molecule type" value="Genomic_DNA"/>
</dbReference>
<accession>A0A2W4R485</accession>
<evidence type="ECO:0000313" key="2">
    <source>
        <dbReference type="EMBL" id="PZN77069.1"/>
    </source>
</evidence>
<dbReference type="InterPro" id="IPR041633">
    <property type="entry name" value="Polbeta"/>
</dbReference>
<protein>
    <recommendedName>
        <fullName evidence="1">Polymerase beta nucleotidyltransferase domain-containing protein</fullName>
    </recommendedName>
</protein>
<reference evidence="2 3" key="1">
    <citation type="journal article" date="2018" name="Aquat. Microb. Ecol.">
        <title>Gammaproteobacterial methanotrophs dominate.</title>
        <authorList>
            <person name="Rissanen A.J."/>
            <person name="Saarenheimo J."/>
            <person name="Tiirola M."/>
            <person name="Peura S."/>
            <person name="Aalto S.L."/>
            <person name="Karvinen A."/>
            <person name="Nykanen H."/>
        </authorList>
    </citation>
    <scope>NUCLEOTIDE SEQUENCE [LARGE SCALE GENOMIC DNA]</scope>
    <source>
        <strain evidence="2">AMbin10</strain>
    </source>
</reference>
<dbReference type="InterPro" id="IPR043519">
    <property type="entry name" value="NT_sf"/>
</dbReference>
<evidence type="ECO:0000259" key="1">
    <source>
        <dbReference type="Pfam" id="PF18765"/>
    </source>
</evidence>
<dbReference type="Gene3D" id="3.30.460.10">
    <property type="entry name" value="Beta Polymerase, domain 2"/>
    <property type="match status" value="1"/>
</dbReference>
<comment type="caution">
    <text evidence="2">The sequence shown here is derived from an EMBL/GenBank/DDBJ whole genome shotgun (WGS) entry which is preliminary data.</text>
</comment>
<proteinExistence type="predicted"/>
<gene>
    <name evidence="2" type="ORF">DM484_15330</name>
</gene>